<feature type="chain" id="PRO_5020425218" evidence="5">
    <location>
        <begin position="22"/>
        <end position="323"/>
    </location>
</feature>
<keyword evidence="9" id="KW-1185">Reference proteome</keyword>
<dbReference type="InterPro" id="IPR059052">
    <property type="entry name" value="HH_YbhG-like"/>
</dbReference>
<evidence type="ECO:0000259" key="6">
    <source>
        <dbReference type="Pfam" id="PF25881"/>
    </source>
</evidence>
<dbReference type="GO" id="GO:0030313">
    <property type="term" value="C:cell envelope"/>
    <property type="evidence" value="ECO:0007669"/>
    <property type="project" value="UniProtKB-SubCell"/>
</dbReference>
<protein>
    <submittedName>
        <fullName evidence="8">RND family efflux transporter MFP subunit</fullName>
    </submittedName>
</protein>
<dbReference type="AlphaFoldDB" id="A0A4R1R2X1"/>
<dbReference type="Pfam" id="PF25954">
    <property type="entry name" value="Beta-barrel_RND_2"/>
    <property type="match status" value="1"/>
</dbReference>
<feature type="domain" description="YbhG-like alpha-helical hairpin" evidence="6">
    <location>
        <begin position="82"/>
        <end position="211"/>
    </location>
</feature>
<evidence type="ECO:0000256" key="2">
    <source>
        <dbReference type="ARBA" id="ARBA00009477"/>
    </source>
</evidence>
<evidence type="ECO:0000256" key="1">
    <source>
        <dbReference type="ARBA" id="ARBA00004196"/>
    </source>
</evidence>
<dbReference type="OrthoDB" id="9810430at2"/>
<dbReference type="FunFam" id="2.40.30.170:FF:000010">
    <property type="entry name" value="Efflux RND transporter periplasmic adaptor subunit"/>
    <property type="match status" value="1"/>
</dbReference>
<dbReference type="Proteomes" id="UP000295008">
    <property type="component" value="Unassembled WGS sequence"/>
</dbReference>
<evidence type="ECO:0000256" key="3">
    <source>
        <dbReference type="ARBA" id="ARBA00023054"/>
    </source>
</evidence>
<dbReference type="Pfam" id="PF25881">
    <property type="entry name" value="HH_YBHG"/>
    <property type="match status" value="1"/>
</dbReference>
<dbReference type="InterPro" id="IPR058792">
    <property type="entry name" value="Beta-barrel_RND_2"/>
</dbReference>
<evidence type="ECO:0000256" key="4">
    <source>
        <dbReference type="SAM" id="Coils"/>
    </source>
</evidence>
<comment type="subcellular location">
    <subcellularLocation>
        <location evidence="1">Cell envelope</location>
    </subcellularLocation>
</comment>
<reference evidence="8 9" key="1">
    <citation type="submission" date="2019-03" db="EMBL/GenBank/DDBJ databases">
        <title>Genomic Encyclopedia of Type Strains, Phase IV (KMG-IV): sequencing the most valuable type-strain genomes for metagenomic binning, comparative biology and taxonomic classification.</title>
        <authorList>
            <person name="Goeker M."/>
        </authorList>
    </citation>
    <scope>NUCLEOTIDE SEQUENCE [LARGE SCALE GENOMIC DNA]</scope>
    <source>
        <strain evidence="8 9">LX-B</strain>
    </source>
</reference>
<dbReference type="InterPro" id="IPR050465">
    <property type="entry name" value="UPF0194_transport"/>
</dbReference>
<evidence type="ECO:0000313" key="8">
    <source>
        <dbReference type="EMBL" id="TCL59729.1"/>
    </source>
</evidence>
<dbReference type="PROSITE" id="PS51257">
    <property type="entry name" value="PROKAR_LIPOPROTEIN"/>
    <property type="match status" value="1"/>
</dbReference>
<dbReference type="Gene3D" id="2.40.30.170">
    <property type="match status" value="1"/>
</dbReference>
<evidence type="ECO:0000259" key="7">
    <source>
        <dbReference type="Pfam" id="PF25954"/>
    </source>
</evidence>
<dbReference type="SUPFAM" id="SSF111369">
    <property type="entry name" value="HlyD-like secretion proteins"/>
    <property type="match status" value="2"/>
</dbReference>
<comment type="similarity">
    <text evidence="2">Belongs to the membrane fusion protein (MFP) (TC 8.A.1) family.</text>
</comment>
<feature type="domain" description="CusB-like beta-barrel" evidence="7">
    <location>
        <begin position="250"/>
        <end position="322"/>
    </location>
</feature>
<proteinExistence type="inferred from homology"/>
<dbReference type="RefSeq" id="WP_132016493.1">
    <property type="nucleotide sequence ID" value="NZ_SLUN01000038.1"/>
</dbReference>
<accession>A0A4R1R2X1</accession>
<keyword evidence="3 4" id="KW-0175">Coiled coil</keyword>
<name>A0A4R1R2X1_HYDET</name>
<dbReference type="Gene3D" id="1.10.287.470">
    <property type="entry name" value="Helix hairpin bin"/>
    <property type="match status" value="2"/>
</dbReference>
<dbReference type="PANTHER" id="PTHR32347">
    <property type="entry name" value="EFFLUX SYSTEM COMPONENT YKNX-RELATED"/>
    <property type="match status" value="1"/>
</dbReference>
<evidence type="ECO:0000256" key="5">
    <source>
        <dbReference type="SAM" id="SignalP"/>
    </source>
</evidence>
<dbReference type="PANTHER" id="PTHR32347:SF23">
    <property type="entry name" value="BLL5650 PROTEIN"/>
    <property type="match status" value="1"/>
</dbReference>
<sequence>MKRMIPLVVFTALLLGGCGQANQSAARLQNRPAKPSREVYIMAGKVDATTQAAVTAKITARVARINVDVGSRVKQGDPLIILDTSDIRAQLRQAEAAVSTAQANLSKILAGSRENQISQAQANLEGATISYRNSKKSYDRIKELYQQEAVPLLQFESAQTQLAAAEAQYKSAQQQLDMLKQGETKETVNISESQLKQAQAALGVTKTQLSNGTILAPISGTVTAKNINVGELASPGVALVSIVNNDHLCVDAYLPASLIGKVKQGQRVIVKVSEIPGKKFDGEIAVVNSVVNSLSKNVLVKVVLSTADPGLKPGMFAEIALKK</sequence>
<feature type="signal peptide" evidence="5">
    <location>
        <begin position="1"/>
        <end position="21"/>
    </location>
</feature>
<organism evidence="8 9">
    <name type="scientific">Hydrogenispora ethanolica</name>
    <dbReference type="NCBI Taxonomy" id="1082276"/>
    <lineage>
        <taxon>Bacteria</taxon>
        <taxon>Bacillati</taxon>
        <taxon>Bacillota</taxon>
        <taxon>Hydrogenispora</taxon>
    </lineage>
</organism>
<feature type="coiled-coil region" evidence="4">
    <location>
        <begin position="155"/>
        <end position="182"/>
    </location>
</feature>
<comment type="caution">
    <text evidence="8">The sequence shown here is derived from an EMBL/GenBank/DDBJ whole genome shotgun (WGS) entry which is preliminary data.</text>
</comment>
<dbReference type="Gene3D" id="2.40.50.100">
    <property type="match status" value="1"/>
</dbReference>
<keyword evidence="5" id="KW-0732">Signal</keyword>
<gene>
    <name evidence="8" type="ORF">EDC14_103822</name>
</gene>
<evidence type="ECO:0000313" key="9">
    <source>
        <dbReference type="Proteomes" id="UP000295008"/>
    </source>
</evidence>
<dbReference type="EMBL" id="SLUN01000038">
    <property type="protein sequence ID" value="TCL59729.1"/>
    <property type="molecule type" value="Genomic_DNA"/>
</dbReference>